<proteinExistence type="predicted"/>
<dbReference type="EMBL" id="MU394325">
    <property type="protein sequence ID" value="KAI6085477.1"/>
    <property type="molecule type" value="Genomic_DNA"/>
</dbReference>
<name>A0ACC0CYF5_9PEZI</name>
<evidence type="ECO:0000313" key="2">
    <source>
        <dbReference type="Proteomes" id="UP001497680"/>
    </source>
</evidence>
<comment type="caution">
    <text evidence="1">The sequence shown here is derived from an EMBL/GenBank/DDBJ whole genome shotgun (WGS) entry which is preliminary data.</text>
</comment>
<dbReference type="Proteomes" id="UP001497680">
    <property type="component" value="Unassembled WGS sequence"/>
</dbReference>
<evidence type="ECO:0000313" key="1">
    <source>
        <dbReference type="EMBL" id="KAI6085477.1"/>
    </source>
</evidence>
<protein>
    <submittedName>
        <fullName evidence="1">CwfJ C-terminus 1-domain-containing protein-like protein</fullName>
    </submittedName>
</protein>
<gene>
    <name evidence="1" type="ORF">F4821DRAFT_240711</name>
</gene>
<accession>A0ACC0CYF5</accession>
<keyword evidence="2" id="KW-1185">Reference proteome</keyword>
<sequence>MAAKILVLGSVNGKLELAFQKLASLHQKQNFTFAIITGDLFSVDQDQDSLSRLLDGKIQVPLSTYFTVGTNPLPEQVVERVEKDEDVCENLHFLGKRSVTNTSDGIRIVALGGALGTTIVGGPSKEQHLPWHTAEDAKILRGANSADILLTACWPSGVWTNSSKELSPENQATIASTDEIAGLCSALKPRYHFAAAPADFFFEREPFFYSASTVDSETFVTRFISLAPFGNATKAKAMYAFNIAPGESATSVPPGSTICPFISRTNPKKRRSPDDDQPDHSTNGHDHGGRRMRRKRERSPPGPDRCFFCLSNTQVDTHMICCIGEHAYVTTAKGPLPSPETFASSGLSFPGHQLIIPLPHEPTFRSMGEYAGKTYQEMVRFKESIQAMVSAQSKYKLGAVTFEINRQAAIHLHWQFIPVPAELIRKGLVTAGFKVEAENRKYPPFEEAALESGMDESSDYFRLWIWSDDNDAGIQSEELVMRFDGSMYFDLQFGRKVLAKLLGLEDRQYWKDVVQSIADETQDAEKFQEAYKPWDFTQA</sequence>
<reference evidence="1 2" key="1">
    <citation type="journal article" date="2022" name="New Phytol.">
        <title>Ecological generalism drives hyperdiversity of secondary metabolite gene clusters in xylarialean endophytes.</title>
        <authorList>
            <person name="Franco M.E.E."/>
            <person name="Wisecaver J.H."/>
            <person name="Arnold A.E."/>
            <person name="Ju Y.M."/>
            <person name="Slot J.C."/>
            <person name="Ahrendt S."/>
            <person name="Moore L.P."/>
            <person name="Eastman K.E."/>
            <person name="Scott K."/>
            <person name="Konkel Z."/>
            <person name="Mondo S.J."/>
            <person name="Kuo A."/>
            <person name="Hayes R.D."/>
            <person name="Haridas S."/>
            <person name="Andreopoulos B."/>
            <person name="Riley R."/>
            <person name="LaButti K."/>
            <person name="Pangilinan J."/>
            <person name="Lipzen A."/>
            <person name="Amirebrahimi M."/>
            <person name="Yan J."/>
            <person name="Adam C."/>
            <person name="Keymanesh K."/>
            <person name="Ng V."/>
            <person name="Louie K."/>
            <person name="Northen T."/>
            <person name="Drula E."/>
            <person name="Henrissat B."/>
            <person name="Hsieh H.M."/>
            <person name="Youens-Clark K."/>
            <person name="Lutzoni F."/>
            <person name="Miadlikowska J."/>
            <person name="Eastwood D.C."/>
            <person name="Hamelin R.C."/>
            <person name="Grigoriev I.V."/>
            <person name="U'Ren J.M."/>
        </authorList>
    </citation>
    <scope>NUCLEOTIDE SEQUENCE [LARGE SCALE GENOMIC DNA]</scope>
    <source>
        <strain evidence="1 2">ER1909</strain>
    </source>
</reference>
<organism evidence="1 2">
    <name type="scientific">Hypoxylon rubiginosum</name>
    <dbReference type="NCBI Taxonomy" id="110542"/>
    <lineage>
        <taxon>Eukaryota</taxon>
        <taxon>Fungi</taxon>
        <taxon>Dikarya</taxon>
        <taxon>Ascomycota</taxon>
        <taxon>Pezizomycotina</taxon>
        <taxon>Sordariomycetes</taxon>
        <taxon>Xylariomycetidae</taxon>
        <taxon>Xylariales</taxon>
        <taxon>Hypoxylaceae</taxon>
        <taxon>Hypoxylon</taxon>
    </lineage>
</organism>